<dbReference type="Proteomes" id="UP000290218">
    <property type="component" value="Unassembled WGS sequence"/>
</dbReference>
<dbReference type="Gene3D" id="2.60.40.1120">
    <property type="entry name" value="Carboxypeptidase-like, regulatory domain"/>
    <property type="match status" value="1"/>
</dbReference>
<dbReference type="InterPro" id="IPR005532">
    <property type="entry name" value="SUMF_dom"/>
</dbReference>
<dbReference type="InterPro" id="IPR042095">
    <property type="entry name" value="SUMF_sf"/>
</dbReference>
<comment type="caution">
    <text evidence="8">The sequence shown here is derived from an EMBL/GenBank/DDBJ whole genome shotgun (WGS) entry which is preliminary data.</text>
</comment>
<dbReference type="SMART" id="SM00220">
    <property type="entry name" value="S_TKc"/>
    <property type="match status" value="1"/>
</dbReference>
<evidence type="ECO:0000313" key="8">
    <source>
        <dbReference type="EMBL" id="RXK53420.1"/>
    </source>
</evidence>
<name>A0A4Q1C4V1_9BACT</name>
<dbReference type="PROSITE" id="PS00107">
    <property type="entry name" value="PROTEIN_KINASE_ATP"/>
    <property type="match status" value="1"/>
</dbReference>
<evidence type="ECO:0000259" key="7">
    <source>
        <dbReference type="PROSITE" id="PS50011"/>
    </source>
</evidence>
<evidence type="ECO:0000313" key="9">
    <source>
        <dbReference type="Proteomes" id="UP000290218"/>
    </source>
</evidence>
<dbReference type="SUPFAM" id="SSF56112">
    <property type="entry name" value="Protein kinase-like (PK-like)"/>
    <property type="match status" value="1"/>
</dbReference>
<evidence type="ECO:0000256" key="5">
    <source>
        <dbReference type="PROSITE-ProRule" id="PRU10141"/>
    </source>
</evidence>
<accession>A0A4Q1C4V1</accession>
<protein>
    <recommendedName>
        <fullName evidence="7">Protein kinase domain-containing protein</fullName>
    </recommendedName>
</protein>
<feature type="compositionally biased region" description="Low complexity" evidence="6">
    <location>
        <begin position="348"/>
        <end position="366"/>
    </location>
</feature>
<dbReference type="InterPro" id="IPR000719">
    <property type="entry name" value="Prot_kinase_dom"/>
</dbReference>
<dbReference type="CDD" id="cd14014">
    <property type="entry name" value="STKc_PknB_like"/>
    <property type="match status" value="1"/>
</dbReference>
<dbReference type="PROSITE" id="PS00108">
    <property type="entry name" value="PROTEIN_KINASE_ST"/>
    <property type="match status" value="1"/>
</dbReference>
<feature type="binding site" evidence="5">
    <location>
        <position position="66"/>
    </location>
    <ligand>
        <name>ATP</name>
        <dbReference type="ChEBI" id="CHEBI:30616"/>
    </ligand>
</feature>
<evidence type="ECO:0000256" key="4">
    <source>
        <dbReference type="ARBA" id="ARBA00022840"/>
    </source>
</evidence>
<dbReference type="InterPro" id="IPR011009">
    <property type="entry name" value="Kinase-like_dom_sf"/>
</dbReference>
<dbReference type="Pfam" id="PF03781">
    <property type="entry name" value="FGE-sulfatase"/>
    <property type="match status" value="1"/>
</dbReference>
<dbReference type="Gene3D" id="3.30.200.20">
    <property type="entry name" value="Phosphorylase Kinase, domain 1"/>
    <property type="match status" value="1"/>
</dbReference>
<dbReference type="OrthoDB" id="9788659at2"/>
<dbReference type="SUPFAM" id="SSF56436">
    <property type="entry name" value="C-type lectin-like"/>
    <property type="match status" value="1"/>
</dbReference>
<evidence type="ECO:0000256" key="2">
    <source>
        <dbReference type="ARBA" id="ARBA00022741"/>
    </source>
</evidence>
<sequence length="755" mass="80618">MDEPIERTVFTPRSQAAVPSEVFNAGDVVGQYKIEKVLGAGGMGVVYLAQHIALKKKFAIKVLPAKLAQEASFVSRFKREAEMVARLKDPHVVNVTDFGESQGKLYLVLEYVDGGSLEDWFKLHAAKEKGAPAADVARIMGQILQGLSHAHKAGIIHRDLKPANVLMEKTGEAKISDFGLARVAAEEEYKKAGGTASPFQGDSVSTTGAIVGTIDFMSPEARNMRPSDARSDIYAVGIMTYYLLTGKKPHGLAQAASRLVPGLDPKWDKFMATCLAEDPANRYQTAAAALEALQLISGKPVRKSGPLVPVIAAVLVAVGGFAAWKFLGTSEPAPLVATPIQAVAKSEPAATAPTPAGPIQATPQAPTAPQSRKLALTGLPAGAQVIYRTRTQTANASGRVVIEGPVGTFAIKVRATGYLDWEGEVGLDPEAAEDTVPLELVPPHPVRFTGLPANAKISVNNDTLAVDASGAATFELRPGRLTVTATAPRYKDFAQEVEIQQSTQSVPLAMEKIPPPPEVVVDFGGGVLVKFKWIPPGSFSYGSKTGEPGLQRSDLPSTHAEITAGFYLAEYETTQQQHQALVGRNPSSSRALGDVTRPVEQIAWRDITGGGGSLEKLNALLKQQKLEYVADLPTEIEWEYACRAGTATSFNDGRNFSANDDPGLAGLAHYMRGAGLTAPSPVGKLKANAWGLYDMHGNVAEWTYNAKNPRDVVLRGGHFKVGAVHCRSASRIEVQASGRALDYMGYRLVLRPLEH</sequence>
<keyword evidence="3" id="KW-0418">Kinase</keyword>
<evidence type="ECO:0000256" key="3">
    <source>
        <dbReference type="ARBA" id="ARBA00022777"/>
    </source>
</evidence>
<evidence type="ECO:0000256" key="1">
    <source>
        <dbReference type="ARBA" id="ARBA00022679"/>
    </source>
</evidence>
<keyword evidence="2 5" id="KW-0547">Nucleotide-binding</keyword>
<dbReference type="PANTHER" id="PTHR43289">
    <property type="entry name" value="MITOGEN-ACTIVATED PROTEIN KINASE KINASE KINASE 20-RELATED"/>
    <property type="match status" value="1"/>
</dbReference>
<dbReference type="InterPro" id="IPR017441">
    <property type="entry name" value="Protein_kinase_ATP_BS"/>
</dbReference>
<keyword evidence="1" id="KW-0808">Transferase</keyword>
<keyword evidence="4 5" id="KW-0067">ATP-binding</keyword>
<dbReference type="Gene3D" id="1.10.510.10">
    <property type="entry name" value="Transferase(Phosphotransferase) domain 1"/>
    <property type="match status" value="1"/>
</dbReference>
<dbReference type="GO" id="GO:0004674">
    <property type="term" value="F:protein serine/threonine kinase activity"/>
    <property type="evidence" value="ECO:0007669"/>
    <property type="project" value="TreeGrafter"/>
</dbReference>
<keyword evidence="9" id="KW-1185">Reference proteome</keyword>
<proteinExistence type="predicted"/>
<evidence type="ECO:0000256" key="6">
    <source>
        <dbReference type="SAM" id="MobiDB-lite"/>
    </source>
</evidence>
<feature type="region of interest" description="Disordered" evidence="6">
    <location>
        <begin position="347"/>
        <end position="366"/>
    </location>
</feature>
<dbReference type="PROSITE" id="PS50011">
    <property type="entry name" value="PROTEIN_KINASE_DOM"/>
    <property type="match status" value="1"/>
</dbReference>
<dbReference type="Gene3D" id="3.90.1580.10">
    <property type="entry name" value="paralog of FGE (formylglycine-generating enzyme)"/>
    <property type="match status" value="1"/>
</dbReference>
<dbReference type="PANTHER" id="PTHR43289:SF6">
    <property type="entry name" value="SERINE_THREONINE-PROTEIN KINASE NEKL-3"/>
    <property type="match status" value="1"/>
</dbReference>
<dbReference type="RefSeq" id="WP_129049020.1">
    <property type="nucleotide sequence ID" value="NZ_SDHX01000002.1"/>
</dbReference>
<dbReference type="GO" id="GO:0005524">
    <property type="term" value="F:ATP binding"/>
    <property type="evidence" value="ECO:0007669"/>
    <property type="project" value="UniProtKB-UniRule"/>
</dbReference>
<dbReference type="InterPro" id="IPR008271">
    <property type="entry name" value="Ser/Thr_kinase_AS"/>
</dbReference>
<feature type="domain" description="Protein kinase" evidence="7">
    <location>
        <begin position="32"/>
        <end position="296"/>
    </location>
</feature>
<organism evidence="8 9">
    <name type="scientific">Oleiharenicola lentus</name>
    <dbReference type="NCBI Taxonomy" id="2508720"/>
    <lineage>
        <taxon>Bacteria</taxon>
        <taxon>Pseudomonadati</taxon>
        <taxon>Verrucomicrobiota</taxon>
        <taxon>Opitutia</taxon>
        <taxon>Opitutales</taxon>
        <taxon>Opitutaceae</taxon>
        <taxon>Oleiharenicola</taxon>
    </lineage>
</organism>
<dbReference type="EMBL" id="SDHX01000002">
    <property type="protein sequence ID" value="RXK53420.1"/>
    <property type="molecule type" value="Genomic_DNA"/>
</dbReference>
<reference evidence="8 9" key="1">
    <citation type="submission" date="2019-01" db="EMBL/GenBank/DDBJ databases">
        <title>Lacunisphaera sp. strain TWA-58.</title>
        <authorList>
            <person name="Chen W.-M."/>
        </authorList>
    </citation>
    <scope>NUCLEOTIDE SEQUENCE [LARGE SCALE GENOMIC DNA]</scope>
    <source>
        <strain evidence="8 9">TWA-58</strain>
    </source>
</reference>
<dbReference type="InterPro" id="IPR016187">
    <property type="entry name" value="CTDL_fold"/>
</dbReference>
<gene>
    <name evidence="8" type="ORF">ESB00_17145</name>
</gene>
<dbReference type="Pfam" id="PF00069">
    <property type="entry name" value="Pkinase"/>
    <property type="match status" value="1"/>
</dbReference>
<dbReference type="AlphaFoldDB" id="A0A4Q1C4V1"/>